<reference evidence="5" key="1">
    <citation type="submission" date="2013-11" db="EMBL/GenBank/DDBJ databases">
        <title>Genome sequence of the fusiform rust pathogen reveals effectors for host alternation and coevolution with pine.</title>
        <authorList>
            <consortium name="DOE Joint Genome Institute"/>
            <person name="Smith K."/>
            <person name="Pendleton A."/>
            <person name="Kubisiak T."/>
            <person name="Anderson C."/>
            <person name="Salamov A."/>
            <person name="Aerts A."/>
            <person name="Riley R."/>
            <person name="Clum A."/>
            <person name="Lindquist E."/>
            <person name="Ence D."/>
            <person name="Campbell M."/>
            <person name="Kronenberg Z."/>
            <person name="Feau N."/>
            <person name="Dhillon B."/>
            <person name="Hamelin R."/>
            <person name="Burleigh J."/>
            <person name="Smith J."/>
            <person name="Yandell M."/>
            <person name="Nelson C."/>
            <person name="Grigoriev I."/>
            <person name="Davis J."/>
        </authorList>
    </citation>
    <scope>NUCLEOTIDE SEQUENCE</scope>
    <source>
        <strain evidence="5">G11</strain>
    </source>
</reference>
<keyword evidence="2 4" id="KW-0143">Chaperone</keyword>
<evidence type="ECO:0000256" key="2">
    <source>
        <dbReference type="ARBA" id="ARBA00023186"/>
    </source>
</evidence>
<dbReference type="Pfam" id="PF09754">
    <property type="entry name" value="PAC2"/>
    <property type="match status" value="1"/>
</dbReference>
<comment type="caution">
    <text evidence="5">The sequence shown here is derived from an EMBL/GenBank/DDBJ whole genome shotgun (WGS) entry which is preliminary data.</text>
</comment>
<dbReference type="InterPro" id="IPR019151">
    <property type="entry name" value="Proteasome_assmbl_chaperone_2"/>
</dbReference>
<name>A0A9P6NRQ7_9BASI</name>
<organism evidence="5 6">
    <name type="scientific">Cronartium quercuum f. sp. fusiforme G11</name>
    <dbReference type="NCBI Taxonomy" id="708437"/>
    <lineage>
        <taxon>Eukaryota</taxon>
        <taxon>Fungi</taxon>
        <taxon>Dikarya</taxon>
        <taxon>Basidiomycota</taxon>
        <taxon>Pucciniomycotina</taxon>
        <taxon>Pucciniomycetes</taxon>
        <taxon>Pucciniales</taxon>
        <taxon>Coleosporiaceae</taxon>
        <taxon>Cronartium</taxon>
    </lineage>
</organism>
<dbReference type="OrthoDB" id="10260712at2759"/>
<gene>
    <name evidence="5" type="ORF">CROQUDRAFT_103145</name>
</gene>
<sequence>MTDGELAYFMRSASFGRSGKETFEGSTLILPIVSLGNVPQLAVDLLIENGECSRIGWIDPTDHIPVVGADDACPVEVYQTTNRSVTILQQRSPVLKSRKEIHVSRLSQWISEAGFNSILVLVSIDAATRTDAHLGHHSPFFHLITGSHDHSELRHHLRDQFTSLVKGAVPPIPILSAGGIARRMMLGLRDVNALLMYVAEGDSRPDAKALAHAVLKVLPQSCQGHWDQELIKSDDWIGREPDSWKIADVIHNETRAELFG</sequence>
<dbReference type="GO" id="GO:0005634">
    <property type="term" value="C:nucleus"/>
    <property type="evidence" value="ECO:0007669"/>
    <property type="project" value="TreeGrafter"/>
</dbReference>
<protein>
    <recommendedName>
        <fullName evidence="1 4">Proteasome assembly chaperone 2</fullName>
    </recommendedName>
</protein>
<evidence type="ECO:0000256" key="3">
    <source>
        <dbReference type="ARBA" id="ARBA00025745"/>
    </source>
</evidence>
<dbReference type="PANTHER" id="PTHR12970:SF1">
    <property type="entry name" value="PROTEASOME ASSEMBLY CHAPERONE 2"/>
    <property type="match status" value="1"/>
</dbReference>
<dbReference type="GO" id="GO:0005829">
    <property type="term" value="C:cytosol"/>
    <property type="evidence" value="ECO:0007669"/>
    <property type="project" value="TreeGrafter"/>
</dbReference>
<dbReference type="GO" id="GO:0043248">
    <property type="term" value="P:proteasome assembly"/>
    <property type="evidence" value="ECO:0007669"/>
    <property type="project" value="TreeGrafter"/>
</dbReference>
<dbReference type="PIRSF" id="PIRSF010044">
    <property type="entry name" value="UCP010044"/>
    <property type="match status" value="1"/>
</dbReference>
<accession>A0A9P6NRQ7</accession>
<evidence type="ECO:0000256" key="1">
    <source>
        <dbReference type="ARBA" id="ARBA00019186"/>
    </source>
</evidence>
<dbReference type="InterPro" id="IPR038389">
    <property type="entry name" value="PSMG2_sf"/>
</dbReference>
<comment type="subunit">
    <text evidence="4">Component of the 20S proteasome chaperone.</text>
</comment>
<evidence type="ECO:0000256" key="4">
    <source>
        <dbReference type="PIRNR" id="PIRNR010044"/>
    </source>
</evidence>
<dbReference type="AlphaFoldDB" id="A0A9P6NRQ7"/>
<dbReference type="PANTHER" id="PTHR12970">
    <property type="entry name" value="PROTEASOME ASSEMBLY CHAPERONE 2"/>
    <property type="match status" value="1"/>
</dbReference>
<evidence type="ECO:0000313" key="6">
    <source>
        <dbReference type="Proteomes" id="UP000886653"/>
    </source>
</evidence>
<comment type="function">
    <text evidence="4">Involved in 20S proteasome assembly.</text>
</comment>
<dbReference type="Proteomes" id="UP000886653">
    <property type="component" value="Unassembled WGS sequence"/>
</dbReference>
<comment type="similarity">
    <text evidence="3 4">Belongs to the PSMG2 family.</text>
</comment>
<evidence type="ECO:0000313" key="5">
    <source>
        <dbReference type="EMBL" id="KAG0152156.1"/>
    </source>
</evidence>
<dbReference type="SUPFAM" id="SSF159659">
    <property type="entry name" value="Cgl1923-like"/>
    <property type="match status" value="1"/>
</dbReference>
<dbReference type="EMBL" id="MU167209">
    <property type="protein sequence ID" value="KAG0152156.1"/>
    <property type="molecule type" value="Genomic_DNA"/>
</dbReference>
<proteinExistence type="inferred from homology"/>
<dbReference type="InterPro" id="IPR016562">
    <property type="entry name" value="Proteasome_assmbl_chp_2_euk"/>
</dbReference>
<dbReference type="Gene3D" id="3.40.50.10900">
    <property type="entry name" value="PAC-like subunit"/>
    <property type="match status" value="2"/>
</dbReference>
<keyword evidence="6" id="KW-1185">Reference proteome</keyword>